<reference evidence="2" key="1">
    <citation type="submission" date="2021-01" db="EMBL/GenBank/DDBJ databases">
        <authorList>
            <consortium name="Aspergillus luchuensis mut. kawachii IFO 4304 genome sequencing consortium"/>
            <person name="Kazuki M."/>
            <person name="Futagami T."/>
        </authorList>
    </citation>
    <scope>NUCLEOTIDE SEQUENCE</scope>
    <source>
        <strain evidence="2">IFO 4308</strain>
    </source>
</reference>
<name>A0A7R7W3N4_ASPKA</name>
<dbReference type="KEGG" id="aluc:AKAW2_20379S"/>
<protein>
    <submittedName>
        <fullName evidence="2">Uncharacterized protein</fullName>
    </submittedName>
</protein>
<sequence length="147" mass="16466">MVIMTNPLHTYLPLSTQCAEINMADIKKRSRNRVLILPDAVRAVRVIIQGPVDLLLSRPDSFGIEASNYLSIDPTGATAWVSGWKAKEKKKKQASKQASKHWKKGTGSASRRTRVHPDGDQWLDRDRGATVGIPDTLKPKEHAIRFR</sequence>
<evidence type="ECO:0000313" key="2">
    <source>
        <dbReference type="EMBL" id="BCR95439.1"/>
    </source>
</evidence>
<gene>
    <name evidence="2" type="ORF">AKAW2_20379S</name>
</gene>
<feature type="region of interest" description="Disordered" evidence="1">
    <location>
        <begin position="87"/>
        <end position="136"/>
    </location>
</feature>
<accession>A0A7R7W3N4</accession>
<dbReference type="EMBL" id="AP024426">
    <property type="protein sequence ID" value="BCR95439.1"/>
    <property type="molecule type" value="Genomic_DNA"/>
</dbReference>
<feature type="compositionally biased region" description="Basic and acidic residues" evidence="1">
    <location>
        <begin position="115"/>
        <end position="128"/>
    </location>
</feature>
<feature type="compositionally biased region" description="Basic residues" evidence="1">
    <location>
        <begin position="87"/>
        <end position="104"/>
    </location>
</feature>
<organism evidence="2 3">
    <name type="scientific">Aspergillus kawachii</name>
    <name type="common">White koji mold</name>
    <name type="synonym">Aspergillus awamori var. kawachi</name>
    <dbReference type="NCBI Taxonomy" id="1069201"/>
    <lineage>
        <taxon>Eukaryota</taxon>
        <taxon>Fungi</taxon>
        <taxon>Dikarya</taxon>
        <taxon>Ascomycota</taxon>
        <taxon>Pezizomycotina</taxon>
        <taxon>Eurotiomycetes</taxon>
        <taxon>Eurotiomycetidae</taxon>
        <taxon>Eurotiales</taxon>
        <taxon>Aspergillaceae</taxon>
        <taxon>Aspergillus</taxon>
        <taxon>Aspergillus subgen. Circumdati</taxon>
    </lineage>
</organism>
<dbReference type="RefSeq" id="XP_041539205.1">
    <property type="nucleotide sequence ID" value="XM_041685085.1"/>
</dbReference>
<evidence type="ECO:0000256" key="1">
    <source>
        <dbReference type="SAM" id="MobiDB-lite"/>
    </source>
</evidence>
<dbReference type="Proteomes" id="UP000661280">
    <property type="component" value="Chromosome 2"/>
</dbReference>
<dbReference type="AlphaFoldDB" id="A0A7R7W3N4"/>
<proteinExistence type="predicted"/>
<evidence type="ECO:0000313" key="3">
    <source>
        <dbReference type="Proteomes" id="UP000661280"/>
    </source>
</evidence>
<dbReference type="GeneID" id="64956764"/>
<keyword evidence="3" id="KW-1185">Reference proteome</keyword>
<reference evidence="2" key="2">
    <citation type="submission" date="2021-02" db="EMBL/GenBank/DDBJ databases">
        <title>Aspergillus luchuensis mut. kawachii IFO 4304 genome sequence.</title>
        <authorList>
            <person name="Mori K."/>
            <person name="Kadooka C."/>
            <person name="Goto M."/>
            <person name="Futagami T."/>
        </authorList>
    </citation>
    <scope>NUCLEOTIDE SEQUENCE</scope>
    <source>
        <strain evidence="2">IFO 4308</strain>
    </source>
</reference>